<evidence type="ECO:0000313" key="1">
    <source>
        <dbReference type="EMBL" id="VVC39171.1"/>
    </source>
</evidence>
<proteinExistence type="predicted"/>
<name>A0A5E4N5H6_9HEMI</name>
<keyword evidence="2" id="KW-1185">Reference proteome</keyword>
<dbReference type="Proteomes" id="UP000325440">
    <property type="component" value="Unassembled WGS sequence"/>
</dbReference>
<dbReference type="EMBL" id="CABPRJ010001894">
    <property type="protein sequence ID" value="VVC39171.1"/>
    <property type="molecule type" value="Genomic_DNA"/>
</dbReference>
<organism evidence="1 2">
    <name type="scientific">Cinara cedri</name>
    <dbReference type="NCBI Taxonomy" id="506608"/>
    <lineage>
        <taxon>Eukaryota</taxon>
        <taxon>Metazoa</taxon>
        <taxon>Ecdysozoa</taxon>
        <taxon>Arthropoda</taxon>
        <taxon>Hexapoda</taxon>
        <taxon>Insecta</taxon>
        <taxon>Pterygota</taxon>
        <taxon>Neoptera</taxon>
        <taxon>Paraneoptera</taxon>
        <taxon>Hemiptera</taxon>
        <taxon>Sternorrhyncha</taxon>
        <taxon>Aphidomorpha</taxon>
        <taxon>Aphidoidea</taxon>
        <taxon>Aphididae</taxon>
        <taxon>Lachninae</taxon>
        <taxon>Cinara</taxon>
    </lineage>
</organism>
<protein>
    <submittedName>
        <fullName evidence="1">Uncharacterized protein</fullName>
    </submittedName>
</protein>
<gene>
    <name evidence="1" type="ORF">CINCED_3A023717</name>
</gene>
<evidence type="ECO:0000313" key="2">
    <source>
        <dbReference type="Proteomes" id="UP000325440"/>
    </source>
</evidence>
<reference evidence="1 2" key="1">
    <citation type="submission" date="2019-08" db="EMBL/GenBank/DDBJ databases">
        <authorList>
            <person name="Alioto T."/>
            <person name="Alioto T."/>
            <person name="Gomez Garrido J."/>
        </authorList>
    </citation>
    <scope>NUCLEOTIDE SEQUENCE [LARGE SCALE GENOMIC DNA]</scope>
</reference>
<dbReference type="AlphaFoldDB" id="A0A5E4N5H6"/>
<sequence length="105" mass="11724">MAIIYDETTIKWKLSNNYSIYIAEALEILKAIKNTLFNVHDINIRILSDSLSTLTSITPLSDIARKIQNTHTMAQQSGKNITLGFPGTAIYSEINKQIRSPNSAI</sequence>
<accession>A0A5E4N5H6</accession>